<evidence type="ECO:0000313" key="3">
    <source>
        <dbReference type="Proteomes" id="UP001479436"/>
    </source>
</evidence>
<dbReference type="Proteomes" id="UP001479436">
    <property type="component" value="Unassembled WGS sequence"/>
</dbReference>
<evidence type="ECO:0000259" key="1">
    <source>
        <dbReference type="Pfam" id="PF00975"/>
    </source>
</evidence>
<proteinExistence type="predicted"/>
<reference evidence="2 3" key="1">
    <citation type="submission" date="2023-04" db="EMBL/GenBank/DDBJ databases">
        <title>Genome of Basidiobolus ranarum AG-B5.</title>
        <authorList>
            <person name="Stajich J.E."/>
            <person name="Carter-House D."/>
            <person name="Gryganskyi A."/>
        </authorList>
    </citation>
    <scope>NUCLEOTIDE SEQUENCE [LARGE SCALE GENOMIC DNA]</scope>
    <source>
        <strain evidence="2 3">AG-B5</strain>
    </source>
</reference>
<accession>A0ABR2WC01</accession>
<comment type="caution">
    <text evidence="2">The sequence shown here is derived from an EMBL/GenBank/DDBJ whole genome shotgun (WGS) entry which is preliminary data.</text>
</comment>
<dbReference type="EMBL" id="JASJQH010006626">
    <property type="protein sequence ID" value="KAK9731260.1"/>
    <property type="molecule type" value="Genomic_DNA"/>
</dbReference>
<dbReference type="Gene3D" id="3.40.50.1820">
    <property type="entry name" value="alpha/beta hydrolase"/>
    <property type="match status" value="1"/>
</dbReference>
<organism evidence="2 3">
    <name type="scientific">Basidiobolus ranarum</name>
    <dbReference type="NCBI Taxonomy" id="34480"/>
    <lineage>
        <taxon>Eukaryota</taxon>
        <taxon>Fungi</taxon>
        <taxon>Fungi incertae sedis</taxon>
        <taxon>Zoopagomycota</taxon>
        <taxon>Entomophthoromycotina</taxon>
        <taxon>Basidiobolomycetes</taxon>
        <taxon>Basidiobolales</taxon>
        <taxon>Basidiobolaceae</taxon>
        <taxon>Basidiobolus</taxon>
    </lineage>
</organism>
<dbReference type="SUPFAM" id="SSF53474">
    <property type="entry name" value="alpha/beta-Hydrolases"/>
    <property type="match status" value="1"/>
</dbReference>
<feature type="domain" description="Thioesterase" evidence="1">
    <location>
        <begin position="1"/>
        <end position="68"/>
    </location>
</feature>
<gene>
    <name evidence="2" type="ORF">K7432_018582</name>
</gene>
<name>A0ABR2WC01_9FUNG</name>
<protein>
    <recommendedName>
        <fullName evidence="1">Thioesterase domain-containing protein</fullName>
    </recommendedName>
</protein>
<evidence type="ECO:0000313" key="2">
    <source>
        <dbReference type="EMBL" id="KAK9731260.1"/>
    </source>
</evidence>
<dbReference type="InterPro" id="IPR001031">
    <property type="entry name" value="Thioesterase"/>
</dbReference>
<sequence>MASDYLDQIRSIQPKGPYYLLGWSFGGSVAHSIAILLQQQNEIVALLALIDSTLSYSHQCNQLSRYVKLPRYSVNDHSDSGEQLWKKVRGVVENNFKVAKKHSPRIYYGNVLFFRATVPEEEDQLLITPDMLKPFIVGVIDTRHIHCKHSDMDKPAPIADIGRTLAKRLEPESLAYLKSRY</sequence>
<dbReference type="Pfam" id="PF00975">
    <property type="entry name" value="Thioesterase"/>
    <property type="match status" value="1"/>
</dbReference>
<keyword evidence="3" id="KW-1185">Reference proteome</keyword>
<dbReference type="InterPro" id="IPR029058">
    <property type="entry name" value="AB_hydrolase_fold"/>
</dbReference>